<dbReference type="EMBL" id="CSAE01000879">
    <property type="protein sequence ID" value="COX03609.1"/>
    <property type="molecule type" value="Genomic_DNA"/>
</dbReference>
<evidence type="ECO:0000313" key="1">
    <source>
        <dbReference type="EMBL" id="COX03609.1"/>
    </source>
</evidence>
<reference evidence="4 5" key="1">
    <citation type="submission" date="2015-03" db="EMBL/GenBank/DDBJ databases">
        <authorList>
            <consortium name="Pathogen Informatics"/>
        </authorList>
    </citation>
    <scope>NUCLEOTIDE SEQUENCE [LARGE SCALE GENOMIC DNA]</scope>
    <source>
        <strain evidence="4">K00500041</strain>
        <strain evidence="2 6">M09401471</strain>
        <strain evidence="5">N09902308</strain>
    </source>
</reference>
<dbReference type="Proteomes" id="UP000039021">
    <property type="component" value="Unassembled WGS sequence"/>
</dbReference>
<proteinExistence type="predicted"/>
<name>A0A0U0UBU4_MYCTX</name>
<evidence type="ECO:0000313" key="2">
    <source>
        <dbReference type="EMBL" id="COX80728.1"/>
    </source>
</evidence>
<dbReference type="Proteomes" id="UP000044938">
    <property type="component" value="Unassembled WGS sequence"/>
</dbReference>
<evidence type="ECO:0000313" key="3">
    <source>
        <dbReference type="EMBL" id="COZ18199.1"/>
    </source>
</evidence>
<reference evidence="3" key="3">
    <citation type="submission" date="2015-03" db="EMBL/GenBank/DDBJ databases">
        <authorList>
            <consortium name="Pathogen Informatics"/>
            <person name="Murphy D."/>
        </authorList>
    </citation>
    <scope>NUCLEOTIDE SEQUENCE</scope>
    <source>
        <strain evidence="3">N09902308</strain>
    </source>
</reference>
<dbReference type="EMBL" id="CSAJ01001267">
    <property type="protein sequence ID" value="COX80728.1"/>
    <property type="molecule type" value="Genomic_DNA"/>
</dbReference>
<reference evidence="1" key="2">
    <citation type="submission" date="2015-03" db="EMBL/GenBank/DDBJ databases">
        <authorList>
            <person name="Murphy D."/>
        </authorList>
    </citation>
    <scope>NUCLEOTIDE SEQUENCE [LARGE SCALE GENOMIC DNA]</scope>
    <source>
        <strain evidence="1">K00500041</strain>
    </source>
</reference>
<evidence type="ECO:0000313" key="5">
    <source>
        <dbReference type="Proteomes" id="UP000039021"/>
    </source>
</evidence>
<sequence>MLSGMVGRIGMGWMVIGPMSPLSTRPMGIAGIDEPAETPNRPW</sequence>
<evidence type="ECO:0000313" key="6">
    <source>
        <dbReference type="Proteomes" id="UP000044938"/>
    </source>
</evidence>
<organism evidence="1 4">
    <name type="scientific">Mycobacterium tuberculosis</name>
    <dbReference type="NCBI Taxonomy" id="1773"/>
    <lineage>
        <taxon>Bacteria</taxon>
        <taxon>Bacillati</taxon>
        <taxon>Actinomycetota</taxon>
        <taxon>Actinomycetes</taxon>
        <taxon>Mycobacteriales</taxon>
        <taxon>Mycobacteriaceae</taxon>
        <taxon>Mycobacterium</taxon>
        <taxon>Mycobacterium tuberculosis complex</taxon>
    </lineage>
</organism>
<dbReference type="AlphaFoldDB" id="A0A0U0UBU4"/>
<evidence type="ECO:0000313" key="4">
    <source>
        <dbReference type="Proteomes" id="UP000038802"/>
    </source>
</evidence>
<protein>
    <submittedName>
        <fullName evidence="1">Uncharacterized protein</fullName>
    </submittedName>
</protein>
<dbReference type="EMBL" id="CSBK01001818">
    <property type="protein sequence ID" value="COZ18199.1"/>
    <property type="molecule type" value="Genomic_DNA"/>
</dbReference>
<gene>
    <name evidence="1" type="ORF">ERS007703_04658</name>
    <name evidence="2" type="ORF">ERS007720_04912</name>
    <name evidence="3" type="ORF">ERS007739_03480</name>
</gene>
<dbReference type="Proteomes" id="UP000038802">
    <property type="component" value="Unassembled WGS sequence"/>
</dbReference>
<accession>A0A0U0UBU4</accession>